<accession>A0A1Y1X309</accession>
<protein>
    <submittedName>
        <fullName evidence="1">Uncharacterized protein</fullName>
    </submittedName>
</protein>
<sequence length="72" mass="8360">MVLNINCVNNNGEFSFLTAVKDDNINDNIDLIKLILDYVEENNIILNFYLSKGREFDPFNIAFKNAFQIDKN</sequence>
<dbReference type="Proteomes" id="UP000193944">
    <property type="component" value="Unassembled WGS sequence"/>
</dbReference>
<organism evidence="1 2">
    <name type="scientific">Anaeromyces robustus</name>
    <dbReference type="NCBI Taxonomy" id="1754192"/>
    <lineage>
        <taxon>Eukaryota</taxon>
        <taxon>Fungi</taxon>
        <taxon>Fungi incertae sedis</taxon>
        <taxon>Chytridiomycota</taxon>
        <taxon>Chytridiomycota incertae sedis</taxon>
        <taxon>Neocallimastigomycetes</taxon>
        <taxon>Neocallimastigales</taxon>
        <taxon>Neocallimastigaceae</taxon>
        <taxon>Anaeromyces</taxon>
    </lineage>
</organism>
<dbReference type="AlphaFoldDB" id="A0A1Y1X309"/>
<evidence type="ECO:0000313" key="2">
    <source>
        <dbReference type="Proteomes" id="UP000193944"/>
    </source>
</evidence>
<comment type="caution">
    <text evidence="1">The sequence shown here is derived from an EMBL/GenBank/DDBJ whole genome shotgun (WGS) entry which is preliminary data.</text>
</comment>
<name>A0A1Y1X309_9FUNG</name>
<reference evidence="1 2" key="2">
    <citation type="submission" date="2016-08" db="EMBL/GenBank/DDBJ databases">
        <title>Pervasive Adenine N6-methylation of Active Genes in Fungi.</title>
        <authorList>
            <consortium name="DOE Joint Genome Institute"/>
            <person name="Mondo S.J."/>
            <person name="Dannebaum R.O."/>
            <person name="Kuo R.C."/>
            <person name="Labutti K."/>
            <person name="Haridas S."/>
            <person name="Kuo A."/>
            <person name="Salamov A."/>
            <person name="Ahrendt S.R."/>
            <person name="Lipzen A."/>
            <person name="Sullivan W."/>
            <person name="Andreopoulos W.B."/>
            <person name="Clum A."/>
            <person name="Lindquist E."/>
            <person name="Daum C."/>
            <person name="Ramamoorthy G.K."/>
            <person name="Gryganskyi A."/>
            <person name="Culley D."/>
            <person name="Magnuson J.K."/>
            <person name="James T.Y."/>
            <person name="O'Malley M.A."/>
            <person name="Stajich J.E."/>
            <person name="Spatafora J.W."/>
            <person name="Visel A."/>
            <person name="Grigoriev I.V."/>
        </authorList>
    </citation>
    <scope>NUCLEOTIDE SEQUENCE [LARGE SCALE GENOMIC DNA]</scope>
    <source>
        <strain evidence="1 2">S4</strain>
    </source>
</reference>
<keyword evidence="2" id="KW-1185">Reference proteome</keyword>
<proteinExistence type="predicted"/>
<gene>
    <name evidence="1" type="ORF">BCR32DRAFT_280861</name>
</gene>
<dbReference type="EMBL" id="MCFG01000156">
    <property type="protein sequence ID" value="ORX80082.1"/>
    <property type="molecule type" value="Genomic_DNA"/>
</dbReference>
<reference evidence="1 2" key="1">
    <citation type="submission" date="2016-08" db="EMBL/GenBank/DDBJ databases">
        <title>A Parts List for Fungal Cellulosomes Revealed by Comparative Genomics.</title>
        <authorList>
            <consortium name="DOE Joint Genome Institute"/>
            <person name="Haitjema C.H."/>
            <person name="Gilmore S.P."/>
            <person name="Henske J.K."/>
            <person name="Solomon K.V."/>
            <person name="De Groot R."/>
            <person name="Kuo A."/>
            <person name="Mondo S.J."/>
            <person name="Salamov A.A."/>
            <person name="Labutti K."/>
            <person name="Zhao Z."/>
            <person name="Chiniquy J."/>
            <person name="Barry K."/>
            <person name="Brewer H.M."/>
            <person name="Purvine S.O."/>
            <person name="Wright A.T."/>
            <person name="Boxma B."/>
            <person name="Van Alen T."/>
            <person name="Hackstein J.H."/>
            <person name="Baker S.E."/>
            <person name="Grigoriev I.V."/>
            <person name="O'Malley M.A."/>
        </authorList>
    </citation>
    <scope>NUCLEOTIDE SEQUENCE [LARGE SCALE GENOMIC DNA]</scope>
    <source>
        <strain evidence="1 2">S4</strain>
    </source>
</reference>
<evidence type="ECO:0000313" key="1">
    <source>
        <dbReference type="EMBL" id="ORX80082.1"/>
    </source>
</evidence>